<comment type="caution">
    <text evidence="2">The sequence shown here is derived from an EMBL/GenBank/DDBJ whole genome shotgun (WGS) entry which is preliminary data.</text>
</comment>
<dbReference type="PANTHER" id="PTHR47481">
    <property type="match status" value="1"/>
</dbReference>
<keyword evidence="3" id="KW-1185">Reference proteome</keyword>
<protein>
    <recommendedName>
        <fullName evidence="4">Retrovirus-related Pol polyprotein from transposon RE1</fullName>
    </recommendedName>
</protein>
<dbReference type="PANTHER" id="PTHR47481:SF22">
    <property type="entry name" value="RETROTRANSPOSON GAG DOMAIN-CONTAINING PROTEIN"/>
    <property type="match status" value="1"/>
</dbReference>
<name>A0AAP0C7J8_9ASTR</name>
<proteinExistence type="predicted"/>
<dbReference type="InterPro" id="IPR043502">
    <property type="entry name" value="DNA/RNA_pol_sf"/>
</dbReference>
<dbReference type="Pfam" id="PF14223">
    <property type="entry name" value="Retrotran_gag_2"/>
    <property type="match status" value="1"/>
</dbReference>
<sequence>MTDGRPITTTTISLTSSSLTMVTFSSSLKLTTTNYLSWKTQIEALLQGLVLYKFIDGTHLAPLPTTDAAGKATPHANFNTWFRQDRLLFDALVGSLTPSIVPLITSAKTSLDAWKIMSDTYASTSRGHLKQLQYRLKQTTKTPTQSITDYMQTIKNLVDQLAILGKVTDDEDVTGIVLNGLDQTTYKPVIDAVHARNSSIPFHKLHEKLINQELSILQSNPPTTTLHQPATVFAAQTRRTQWPPRNSSSAPGLLPTPTTTNPPSKYLGKFQYCFVQGHSIHGCFTFKKDHPNVTLPRLPRANNSNNKPQAHMMQVSSNQAPSNSNWLFDSGASHHITNDLSTLSMHTPYDGTEELVIGDGSFNSPLRLHAFTDADWGGDKTTYRSTTGYIIYLGANPISWSSKRQTTLARSSTEAEFRAVAATTVELQWLMSLLSELGYTSQHTPVIFCDNLSATIYSANPIFHSRMKHLALDFQFVREKVHAGTIRVTHIASDDQLADALTKPLLKSHHHYLLNKIGLISRSSILREHVKPSQSST</sequence>
<dbReference type="CDD" id="cd09272">
    <property type="entry name" value="RNase_HI_RT_Ty1"/>
    <property type="match status" value="1"/>
</dbReference>
<feature type="region of interest" description="Disordered" evidence="1">
    <location>
        <begin position="238"/>
        <end position="259"/>
    </location>
</feature>
<accession>A0AAP0C7J8</accession>
<organism evidence="2 3">
    <name type="scientific">Deinandra increscens subsp. villosa</name>
    <dbReference type="NCBI Taxonomy" id="3103831"/>
    <lineage>
        <taxon>Eukaryota</taxon>
        <taxon>Viridiplantae</taxon>
        <taxon>Streptophyta</taxon>
        <taxon>Embryophyta</taxon>
        <taxon>Tracheophyta</taxon>
        <taxon>Spermatophyta</taxon>
        <taxon>Magnoliopsida</taxon>
        <taxon>eudicotyledons</taxon>
        <taxon>Gunneridae</taxon>
        <taxon>Pentapetalae</taxon>
        <taxon>asterids</taxon>
        <taxon>campanulids</taxon>
        <taxon>Asterales</taxon>
        <taxon>Asteraceae</taxon>
        <taxon>Asteroideae</taxon>
        <taxon>Heliantheae alliance</taxon>
        <taxon>Madieae</taxon>
        <taxon>Madiinae</taxon>
        <taxon>Deinandra</taxon>
    </lineage>
</organism>
<gene>
    <name evidence="2" type="ORF">SSX86_030173</name>
</gene>
<evidence type="ECO:0008006" key="4">
    <source>
        <dbReference type="Google" id="ProtNLM"/>
    </source>
</evidence>
<evidence type="ECO:0000256" key="1">
    <source>
        <dbReference type="SAM" id="MobiDB-lite"/>
    </source>
</evidence>
<dbReference type="EMBL" id="JBCNJP010000050">
    <property type="protein sequence ID" value="KAK9050856.1"/>
    <property type="molecule type" value="Genomic_DNA"/>
</dbReference>
<dbReference type="SUPFAM" id="SSF56672">
    <property type="entry name" value="DNA/RNA polymerases"/>
    <property type="match status" value="1"/>
</dbReference>
<dbReference type="Proteomes" id="UP001408789">
    <property type="component" value="Unassembled WGS sequence"/>
</dbReference>
<evidence type="ECO:0000313" key="2">
    <source>
        <dbReference type="EMBL" id="KAK9050856.1"/>
    </source>
</evidence>
<feature type="compositionally biased region" description="Polar residues" evidence="1">
    <location>
        <begin position="238"/>
        <end position="250"/>
    </location>
</feature>
<dbReference type="AlphaFoldDB" id="A0AAP0C7J8"/>
<reference evidence="2 3" key="1">
    <citation type="submission" date="2024-04" db="EMBL/GenBank/DDBJ databases">
        <title>The reference genome of an endangered Asteraceae, Deinandra increscens subsp. villosa, native to the Central Coast of California.</title>
        <authorList>
            <person name="Guilliams M."/>
            <person name="Hasenstab-Lehman K."/>
            <person name="Meyer R."/>
            <person name="Mcevoy S."/>
        </authorList>
    </citation>
    <scope>NUCLEOTIDE SEQUENCE [LARGE SCALE GENOMIC DNA]</scope>
    <source>
        <tissue evidence="2">Leaf</tissue>
    </source>
</reference>
<evidence type="ECO:0000313" key="3">
    <source>
        <dbReference type="Proteomes" id="UP001408789"/>
    </source>
</evidence>